<dbReference type="Pfam" id="PF05498">
    <property type="entry name" value="RALF"/>
    <property type="match status" value="1"/>
</dbReference>
<dbReference type="AlphaFoldDB" id="A0A2T2NX26"/>
<accession>A0A2T2NX26</accession>
<organism evidence="5 6">
    <name type="scientific">Corynespora cassiicola Philippines</name>
    <dbReference type="NCBI Taxonomy" id="1448308"/>
    <lineage>
        <taxon>Eukaryota</taxon>
        <taxon>Fungi</taxon>
        <taxon>Dikarya</taxon>
        <taxon>Ascomycota</taxon>
        <taxon>Pezizomycotina</taxon>
        <taxon>Dothideomycetes</taxon>
        <taxon>Pleosporomycetidae</taxon>
        <taxon>Pleosporales</taxon>
        <taxon>Corynesporascaceae</taxon>
        <taxon>Corynespora</taxon>
    </lineage>
</organism>
<proteinExistence type="inferred from homology"/>
<dbReference type="EMBL" id="KZ678132">
    <property type="protein sequence ID" value="PSN69963.1"/>
    <property type="molecule type" value="Genomic_DNA"/>
</dbReference>
<evidence type="ECO:0000313" key="6">
    <source>
        <dbReference type="Proteomes" id="UP000240883"/>
    </source>
</evidence>
<evidence type="ECO:0000256" key="4">
    <source>
        <dbReference type="SAM" id="SignalP"/>
    </source>
</evidence>
<name>A0A2T2NX26_CORCC</name>
<dbReference type="OrthoDB" id="1613518at2759"/>
<feature type="chain" id="PRO_5015523449" evidence="4">
    <location>
        <begin position="20"/>
        <end position="74"/>
    </location>
</feature>
<reference evidence="5 6" key="1">
    <citation type="journal article" date="2018" name="Front. Microbiol.">
        <title>Genome-Wide Analysis of Corynespora cassiicola Leaf Fall Disease Putative Effectors.</title>
        <authorList>
            <person name="Lopez D."/>
            <person name="Ribeiro S."/>
            <person name="Label P."/>
            <person name="Fumanal B."/>
            <person name="Venisse J.S."/>
            <person name="Kohler A."/>
            <person name="de Oliveira R.R."/>
            <person name="Labutti K."/>
            <person name="Lipzen A."/>
            <person name="Lail K."/>
            <person name="Bauer D."/>
            <person name="Ohm R.A."/>
            <person name="Barry K.W."/>
            <person name="Spatafora J."/>
            <person name="Grigoriev I.V."/>
            <person name="Martin F.M."/>
            <person name="Pujade-Renaud V."/>
        </authorList>
    </citation>
    <scope>NUCLEOTIDE SEQUENCE [LARGE SCALE GENOMIC DNA]</scope>
    <source>
        <strain evidence="5 6">Philippines</strain>
    </source>
</reference>
<keyword evidence="2 4" id="KW-0732">Signal</keyword>
<sequence>MKLSAILAFATASVSVASADYISYHALNANGVPCSRIRCTLYHCTGSAPANQWSRGCSAATQCRSAATEDLCNT</sequence>
<comment type="similarity">
    <text evidence="1">Belongs to the plant rapid alkalinization factor (RALF) family.</text>
</comment>
<dbReference type="PANTHER" id="PTHR33136">
    <property type="entry name" value="RAPID ALKALINIZATION FACTOR-LIKE"/>
    <property type="match status" value="1"/>
</dbReference>
<protein>
    <submittedName>
        <fullName evidence="5">Uncharacterized protein</fullName>
    </submittedName>
</protein>
<evidence type="ECO:0000256" key="3">
    <source>
        <dbReference type="ARBA" id="ARBA00023157"/>
    </source>
</evidence>
<dbReference type="InterPro" id="IPR008801">
    <property type="entry name" value="RALF"/>
</dbReference>
<keyword evidence="3" id="KW-1015">Disulfide bond</keyword>
<evidence type="ECO:0000256" key="1">
    <source>
        <dbReference type="ARBA" id="ARBA00009178"/>
    </source>
</evidence>
<evidence type="ECO:0000313" key="5">
    <source>
        <dbReference type="EMBL" id="PSN69963.1"/>
    </source>
</evidence>
<dbReference type="Proteomes" id="UP000240883">
    <property type="component" value="Unassembled WGS sequence"/>
</dbReference>
<dbReference type="PANTHER" id="PTHR33136:SF13">
    <property type="entry name" value="OS10G0328900 PROTEIN"/>
    <property type="match status" value="1"/>
</dbReference>
<feature type="signal peptide" evidence="4">
    <location>
        <begin position="1"/>
        <end position="19"/>
    </location>
</feature>
<dbReference type="GO" id="GO:0019722">
    <property type="term" value="P:calcium-mediated signaling"/>
    <property type="evidence" value="ECO:0007669"/>
    <property type="project" value="TreeGrafter"/>
</dbReference>
<gene>
    <name evidence="5" type="ORF">BS50DRAFT_631921</name>
</gene>
<evidence type="ECO:0000256" key="2">
    <source>
        <dbReference type="ARBA" id="ARBA00022729"/>
    </source>
</evidence>
<keyword evidence="6" id="KW-1185">Reference proteome</keyword>